<comment type="similarity">
    <text evidence="1">Belongs to the ATP-dependent AMP-binding enzyme family.</text>
</comment>
<dbReference type="InterPro" id="IPR000873">
    <property type="entry name" value="AMP-dep_synth/lig_dom"/>
</dbReference>
<evidence type="ECO:0000256" key="5">
    <source>
        <dbReference type="ARBA" id="ARBA00022840"/>
    </source>
</evidence>
<name>A0A1E5LFA2_9BACI</name>
<keyword evidence="3" id="KW-0436">Ligase</keyword>
<dbReference type="Pfam" id="PF13193">
    <property type="entry name" value="AMP-binding_C"/>
    <property type="match status" value="1"/>
</dbReference>
<dbReference type="PANTHER" id="PTHR24095">
    <property type="entry name" value="ACETYL-COENZYME A SYNTHETASE"/>
    <property type="match status" value="1"/>
</dbReference>
<dbReference type="GO" id="GO:0006085">
    <property type="term" value="P:acetyl-CoA biosynthetic process"/>
    <property type="evidence" value="ECO:0007669"/>
    <property type="project" value="TreeGrafter"/>
</dbReference>
<feature type="domain" description="AMP-dependent synthetase/ligase" evidence="7">
    <location>
        <begin position="96"/>
        <end position="476"/>
    </location>
</feature>
<proteinExistence type="inferred from homology"/>
<keyword evidence="4" id="KW-0547">Nucleotide-binding</keyword>
<evidence type="ECO:0000259" key="8">
    <source>
        <dbReference type="Pfam" id="PF13193"/>
    </source>
</evidence>
<evidence type="ECO:0000259" key="7">
    <source>
        <dbReference type="Pfam" id="PF00501"/>
    </source>
</evidence>
<protein>
    <recommendedName>
        <fullName evidence="2">acetate--CoA ligase</fullName>
        <ecNumber evidence="2">6.2.1.1</ecNumber>
    </recommendedName>
</protein>
<sequence>MRWVPNNQLTTQTRLYKWMEKLGFDDYEQFYDYSVQQTEAFWEEAVKELGIEWFHPFQNVLELDDGIKWPKWFTGSTLNAAHECVEKWAKNGEMQTKNALIWESDDGNSITYTFEQLNDKVSRVANGLKSAGLHKGQVATIYMPMLPETVVVMLAIAKIGAISAPAFSGYGTDALSVRMNAAKCSFLITADGFKRRGKTVLMKTEADKAASQTPSLKQVVVIRRLGTEIPWNEERDIDYQTLVDQKPLNNTEAMNPDEPLMLIYTSGTTGRPKGAVHTHAGFPIKAAFDAGIAMDVQKNDCLFWYTDMGWMMGPFLLFGGLINGASILLFEGTPDFPNPDRIWKIADEHNVTHLGISPTLIRSIMHEGEKWIAPYKLEKLRVIASTGEPWNVEPWEWLFDKVGKQQIPIFNYSGGTEISGGILGNVLVRPIEPISFNSPIPGMAAHVYDDSGKPVLNEVGELVISKPWVGMTQGFWNESERYEQTYWNRWKDIWVHGDWVVKDNQGFWKITGRSDDILNVAGKRLGPAEMESVLVDHPAVIEAGTIGIPDEIKGETAVCFVVLHERNNRDTNLQKELIEHIGKQMGKALKPKSIYFVNDLPKTRNAKVMRRIMKAAFLGKDTGDLSALVNPDSVQEIQKLLQHYEKA</sequence>
<evidence type="ECO:0000313" key="10">
    <source>
        <dbReference type="EMBL" id="OEH92736.1"/>
    </source>
</evidence>
<dbReference type="PANTHER" id="PTHR24095:SF14">
    <property type="entry name" value="ACETYL-COENZYME A SYNTHETASE 1"/>
    <property type="match status" value="1"/>
</dbReference>
<dbReference type="InterPro" id="IPR042099">
    <property type="entry name" value="ANL_N_sf"/>
</dbReference>
<dbReference type="EC" id="6.2.1.1" evidence="2"/>
<reference evidence="10 11" key="1">
    <citation type="submission" date="2016-08" db="EMBL/GenBank/DDBJ databases">
        <title>Genome of Bacillus solimangrovi GH2-4.</title>
        <authorList>
            <person name="Lim S."/>
            <person name="Kim B.-C."/>
        </authorList>
    </citation>
    <scope>NUCLEOTIDE SEQUENCE [LARGE SCALE GENOMIC DNA]</scope>
    <source>
        <strain evidence="10 11">GH2-4</strain>
    </source>
</reference>
<dbReference type="InterPro" id="IPR032387">
    <property type="entry name" value="ACAS_N"/>
</dbReference>
<evidence type="ECO:0000256" key="2">
    <source>
        <dbReference type="ARBA" id="ARBA00013275"/>
    </source>
</evidence>
<dbReference type="AlphaFoldDB" id="A0A1E5LFA2"/>
<dbReference type="Proteomes" id="UP000095209">
    <property type="component" value="Unassembled WGS sequence"/>
</dbReference>
<dbReference type="InterPro" id="IPR045851">
    <property type="entry name" value="AMP-bd_C_sf"/>
</dbReference>
<dbReference type="GO" id="GO:0005524">
    <property type="term" value="F:ATP binding"/>
    <property type="evidence" value="ECO:0007669"/>
    <property type="project" value="UniProtKB-KW"/>
</dbReference>
<dbReference type="InterPro" id="IPR020845">
    <property type="entry name" value="AMP-binding_CS"/>
</dbReference>
<dbReference type="Gene3D" id="3.30.300.30">
    <property type="match status" value="1"/>
</dbReference>
<evidence type="ECO:0000256" key="6">
    <source>
        <dbReference type="ARBA" id="ARBA00022990"/>
    </source>
</evidence>
<organism evidence="10 11">
    <name type="scientific">Bacillus solimangrovi</name>
    <dbReference type="NCBI Taxonomy" id="1305675"/>
    <lineage>
        <taxon>Bacteria</taxon>
        <taxon>Bacillati</taxon>
        <taxon>Bacillota</taxon>
        <taxon>Bacilli</taxon>
        <taxon>Bacillales</taxon>
        <taxon>Bacillaceae</taxon>
        <taxon>Bacillus</taxon>
    </lineage>
</organism>
<evidence type="ECO:0000259" key="9">
    <source>
        <dbReference type="Pfam" id="PF16177"/>
    </source>
</evidence>
<keyword evidence="11" id="KW-1185">Reference proteome</keyword>
<dbReference type="EMBL" id="MJEH01000022">
    <property type="protein sequence ID" value="OEH92736.1"/>
    <property type="molecule type" value="Genomic_DNA"/>
</dbReference>
<keyword evidence="5" id="KW-0067">ATP-binding</keyword>
<accession>A0A1E5LFA2</accession>
<evidence type="ECO:0000313" key="11">
    <source>
        <dbReference type="Proteomes" id="UP000095209"/>
    </source>
</evidence>
<gene>
    <name evidence="10" type="ORF">BFG57_01660</name>
</gene>
<evidence type="ECO:0000256" key="1">
    <source>
        <dbReference type="ARBA" id="ARBA00006432"/>
    </source>
</evidence>
<dbReference type="STRING" id="1305675.BFG57_01660"/>
<evidence type="ECO:0000256" key="3">
    <source>
        <dbReference type="ARBA" id="ARBA00022598"/>
    </source>
</evidence>
<keyword evidence="6" id="KW-0007">Acetylation</keyword>
<dbReference type="InterPro" id="IPR025110">
    <property type="entry name" value="AMP-bd_C"/>
</dbReference>
<feature type="domain" description="Acetyl-coenzyme A synthetase N-terminal" evidence="9">
    <location>
        <begin position="27"/>
        <end position="84"/>
    </location>
</feature>
<feature type="domain" description="AMP-binding enzyme C-terminal" evidence="8">
    <location>
        <begin position="529"/>
        <end position="607"/>
    </location>
</feature>
<dbReference type="GO" id="GO:0003987">
    <property type="term" value="F:acetate-CoA ligase activity"/>
    <property type="evidence" value="ECO:0007669"/>
    <property type="project" value="UniProtKB-EC"/>
</dbReference>
<dbReference type="Pfam" id="PF16177">
    <property type="entry name" value="ACAS_N"/>
    <property type="match status" value="1"/>
</dbReference>
<comment type="caution">
    <text evidence="10">The sequence shown here is derived from an EMBL/GenBank/DDBJ whole genome shotgun (WGS) entry which is preliminary data.</text>
</comment>
<dbReference type="Gene3D" id="3.40.50.12780">
    <property type="entry name" value="N-terminal domain of ligase-like"/>
    <property type="match status" value="1"/>
</dbReference>
<dbReference type="PROSITE" id="PS00455">
    <property type="entry name" value="AMP_BINDING"/>
    <property type="match status" value="1"/>
</dbReference>
<dbReference type="Pfam" id="PF00501">
    <property type="entry name" value="AMP-binding"/>
    <property type="match status" value="1"/>
</dbReference>
<evidence type="ECO:0000256" key="4">
    <source>
        <dbReference type="ARBA" id="ARBA00022741"/>
    </source>
</evidence>
<dbReference type="SUPFAM" id="SSF56801">
    <property type="entry name" value="Acetyl-CoA synthetase-like"/>
    <property type="match status" value="1"/>
</dbReference>